<keyword evidence="3" id="KW-1185">Reference proteome</keyword>
<sequence length="253" mass="27445">MTETQTPDAFLASCEIAPAVLELRPDYRALLVVVSGLEPRTSSSAADELIDRAEARARELLAHSPVDELDHIAAWREAYRVFGAKPQRTRNSVEALTRRAKKGLPRINALTDTYNAISVLHQIPLGGEDFDLYEGHARLVRAIGDEPFDTTAGGETVIEHPEPGEVVWRDDAGVTCRRWNWRQGRRTGLTDGTRSAFFIFDALAPVPDAQVLAAADALVDALSDLGPGVRAASRLLGTPCLDVPRPLTSGADS</sequence>
<dbReference type="PANTHER" id="PTHR39209:SF2">
    <property type="entry name" value="CYTOPLASMIC PROTEIN"/>
    <property type="match status" value="1"/>
</dbReference>
<dbReference type="EMBL" id="WOGT01000001">
    <property type="protein sequence ID" value="MUN53900.1"/>
    <property type="molecule type" value="Genomic_DNA"/>
</dbReference>
<dbReference type="Gene3D" id="3.50.40.10">
    <property type="entry name" value="Phenylalanyl-trna Synthetase, Chain B, domain 3"/>
    <property type="match status" value="1"/>
</dbReference>
<dbReference type="AlphaFoldDB" id="A0A7K1LFM5"/>
<dbReference type="GO" id="GO:0004826">
    <property type="term" value="F:phenylalanine-tRNA ligase activity"/>
    <property type="evidence" value="ECO:0007669"/>
    <property type="project" value="InterPro"/>
</dbReference>
<comment type="caution">
    <text evidence="2">The sequence shown here is derived from an EMBL/GenBank/DDBJ whole genome shotgun (WGS) entry which is preliminary data.</text>
</comment>
<dbReference type="Pfam" id="PF03483">
    <property type="entry name" value="B3_4"/>
    <property type="match status" value="1"/>
</dbReference>
<dbReference type="RefSeq" id="WP_129314007.1">
    <property type="nucleotide sequence ID" value="NZ_NOIQ01000001.1"/>
</dbReference>
<gene>
    <name evidence="2" type="ORF">GMA10_01430</name>
</gene>
<evidence type="ECO:0000259" key="1">
    <source>
        <dbReference type="SMART" id="SM00873"/>
    </source>
</evidence>
<protein>
    <recommendedName>
        <fullName evidence="1">B3/B4 tRNA-binding domain-containing protein</fullName>
    </recommendedName>
</protein>
<dbReference type="OrthoDB" id="276580at2"/>
<dbReference type="InterPro" id="IPR020825">
    <property type="entry name" value="Phe-tRNA_synthase-like_B3/B4"/>
</dbReference>
<evidence type="ECO:0000313" key="2">
    <source>
        <dbReference type="EMBL" id="MUN53900.1"/>
    </source>
</evidence>
<organism evidence="2 3">
    <name type="scientific">Rothia koreensis</name>
    <dbReference type="NCBI Taxonomy" id="592378"/>
    <lineage>
        <taxon>Bacteria</taxon>
        <taxon>Bacillati</taxon>
        <taxon>Actinomycetota</taxon>
        <taxon>Actinomycetes</taxon>
        <taxon>Micrococcales</taxon>
        <taxon>Micrococcaceae</taxon>
        <taxon>Rothia</taxon>
    </lineage>
</organism>
<feature type="domain" description="B3/B4 tRNA-binding" evidence="1">
    <location>
        <begin position="73"/>
        <end position="227"/>
    </location>
</feature>
<name>A0A7K1LFM5_9MICC</name>
<reference evidence="2 3" key="1">
    <citation type="submission" date="2019-12" db="EMBL/GenBank/DDBJ databases">
        <authorList>
            <person name="Li J."/>
            <person name="Shi Y."/>
            <person name="Xu G."/>
            <person name="Xiao D."/>
            <person name="Ran X."/>
        </authorList>
    </citation>
    <scope>NUCLEOTIDE SEQUENCE [LARGE SCALE GENOMIC DNA]</scope>
    <source>
        <strain evidence="2 3">JCM 15915</strain>
    </source>
</reference>
<dbReference type="Proteomes" id="UP000462152">
    <property type="component" value="Unassembled WGS sequence"/>
</dbReference>
<dbReference type="GO" id="GO:0003723">
    <property type="term" value="F:RNA binding"/>
    <property type="evidence" value="ECO:0007669"/>
    <property type="project" value="InterPro"/>
</dbReference>
<dbReference type="SMART" id="SM00873">
    <property type="entry name" value="B3_4"/>
    <property type="match status" value="1"/>
</dbReference>
<dbReference type="SUPFAM" id="SSF56037">
    <property type="entry name" value="PheT/TilS domain"/>
    <property type="match status" value="1"/>
</dbReference>
<proteinExistence type="predicted"/>
<dbReference type="InterPro" id="IPR005146">
    <property type="entry name" value="B3/B4_tRNA-bd"/>
</dbReference>
<accession>A0A7K1LFM5</accession>
<evidence type="ECO:0000313" key="3">
    <source>
        <dbReference type="Proteomes" id="UP000462152"/>
    </source>
</evidence>
<dbReference type="PANTHER" id="PTHR39209">
    <property type="match status" value="1"/>
</dbReference>